<evidence type="ECO:0000313" key="2">
    <source>
        <dbReference type="EMBL" id="KNE91092.1"/>
    </source>
</evidence>
<evidence type="ECO:0000313" key="3">
    <source>
        <dbReference type="Proteomes" id="UP000054564"/>
    </source>
</evidence>
<evidence type="ECO:0000256" key="1">
    <source>
        <dbReference type="SAM" id="MobiDB-lite"/>
    </source>
</evidence>
<name>A0A0L0UVL9_9BASI</name>
<feature type="compositionally biased region" description="Polar residues" evidence="1">
    <location>
        <begin position="205"/>
        <end position="214"/>
    </location>
</feature>
<keyword evidence="3" id="KW-1185">Reference proteome</keyword>
<dbReference type="EMBL" id="AJIL01000220">
    <property type="protein sequence ID" value="KNE91092.1"/>
    <property type="molecule type" value="Genomic_DNA"/>
</dbReference>
<proteinExistence type="predicted"/>
<comment type="caution">
    <text evidence="2">The sequence shown here is derived from an EMBL/GenBank/DDBJ whole genome shotgun (WGS) entry which is preliminary data.</text>
</comment>
<dbReference type="PANTHER" id="PTHR46564:SF1">
    <property type="entry name" value="TRANSPOSASE"/>
    <property type="match status" value="1"/>
</dbReference>
<protein>
    <submittedName>
        <fullName evidence="2">Uncharacterized protein</fullName>
    </submittedName>
</protein>
<organism evidence="2 3">
    <name type="scientific">Puccinia striiformis f. sp. tritici PST-78</name>
    <dbReference type="NCBI Taxonomy" id="1165861"/>
    <lineage>
        <taxon>Eukaryota</taxon>
        <taxon>Fungi</taxon>
        <taxon>Dikarya</taxon>
        <taxon>Basidiomycota</taxon>
        <taxon>Pucciniomycotina</taxon>
        <taxon>Pucciniomycetes</taxon>
        <taxon>Pucciniales</taxon>
        <taxon>Pucciniaceae</taxon>
        <taxon>Puccinia</taxon>
    </lineage>
</organism>
<reference evidence="3" key="1">
    <citation type="submission" date="2014-03" db="EMBL/GenBank/DDBJ databases">
        <title>The Genome Sequence of Puccinia striiformis f. sp. tritici PST-78.</title>
        <authorList>
            <consortium name="The Broad Institute Genome Sequencing Platform"/>
            <person name="Cuomo C."/>
            <person name="Hulbert S."/>
            <person name="Chen X."/>
            <person name="Walker B."/>
            <person name="Young S.K."/>
            <person name="Zeng Q."/>
            <person name="Gargeya S."/>
            <person name="Fitzgerald M."/>
            <person name="Haas B."/>
            <person name="Abouelleil A."/>
            <person name="Alvarado L."/>
            <person name="Arachchi H.M."/>
            <person name="Berlin A.M."/>
            <person name="Chapman S.B."/>
            <person name="Goldberg J."/>
            <person name="Griggs A."/>
            <person name="Gujja S."/>
            <person name="Hansen M."/>
            <person name="Howarth C."/>
            <person name="Imamovic A."/>
            <person name="Larimer J."/>
            <person name="McCowan C."/>
            <person name="Montmayeur A."/>
            <person name="Murphy C."/>
            <person name="Neiman D."/>
            <person name="Pearson M."/>
            <person name="Priest M."/>
            <person name="Roberts A."/>
            <person name="Saif S."/>
            <person name="Shea T."/>
            <person name="Sisk P."/>
            <person name="Sykes S."/>
            <person name="Wortman J."/>
            <person name="Nusbaum C."/>
            <person name="Birren B."/>
        </authorList>
    </citation>
    <scope>NUCLEOTIDE SEQUENCE [LARGE SCALE GENOMIC DNA]</scope>
    <source>
        <strain evidence="3">race PST-78</strain>
    </source>
</reference>
<feature type="region of interest" description="Disordered" evidence="1">
    <location>
        <begin position="195"/>
        <end position="214"/>
    </location>
</feature>
<dbReference type="Proteomes" id="UP000054564">
    <property type="component" value="Unassembled WGS sequence"/>
</dbReference>
<sequence>MLERAEEELDLIAQELGRAMTWAVELHTKIKRLASLIVGTLDQSTGQQVLKFELYIQLADHHEMMRFWRSDVEWLWGRTRAPGSSHVWFETIGCLDINDPTRRTDSQCLLNVGPTELFHETQRIVGDPQDYNVRGRHSLLTFEDREFIIELVRTEPGLFLDEMRERSYDHGGTLVEINTPANACQEIEYDTQGTKYSTHPEKTWGPSSNGSRIW</sequence>
<gene>
    <name evidence="2" type="ORF">PSTG_15488</name>
</gene>
<dbReference type="PANTHER" id="PTHR46564">
    <property type="entry name" value="TRANSPOSASE"/>
    <property type="match status" value="1"/>
</dbReference>
<accession>A0A0L0UVL9</accession>
<dbReference type="AlphaFoldDB" id="A0A0L0UVL9"/>